<keyword evidence="3" id="KW-0548">Nucleotidyltransferase</keyword>
<keyword evidence="3" id="KW-0808">Transferase</keyword>
<dbReference type="Proteomes" id="UP001597183">
    <property type="component" value="Unassembled WGS sequence"/>
</dbReference>
<keyword evidence="1" id="KW-1133">Transmembrane helix</keyword>
<evidence type="ECO:0000313" key="4">
    <source>
        <dbReference type="Proteomes" id="UP001597183"/>
    </source>
</evidence>
<feature type="transmembrane region" description="Helical" evidence="1">
    <location>
        <begin position="39"/>
        <end position="60"/>
    </location>
</feature>
<dbReference type="PANTHER" id="PTHR45138:SF9">
    <property type="entry name" value="DIGUANYLATE CYCLASE DGCM-RELATED"/>
    <property type="match status" value="1"/>
</dbReference>
<evidence type="ECO:0000256" key="1">
    <source>
        <dbReference type="SAM" id="Phobius"/>
    </source>
</evidence>
<keyword evidence="4" id="KW-1185">Reference proteome</keyword>
<keyword evidence="1" id="KW-0812">Transmembrane</keyword>
<dbReference type="PROSITE" id="PS50887">
    <property type="entry name" value="GGDEF"/>
    <property type="match status" value="1"/>
</dbReference>
<dbReference type="RefSeq" id="WP_317792311.1">
    <property type="nucleotide sequence ID" value="NZ_AP028461.1"/>
</dbReference>
<dbReference type="Pfam" id="PF00990">
    <property type="entry name" value="GGDEF"/>
    <property type="match status" value="1"/>
</dbReference>
<sequence>MAHQLRDMHGAARAVAYLMLAAGPYNFVTGVLMKLGDPLGQVIALAVTSFILFTVGLICLRRPQAMPRLFWLLVPLMSAGVITGLNVGTADATMGPQLFYLWPLLYAAMFLNRRMIALTVVQISAGHALTAFQFQESGQALLDWIAITVAMSMTAVVVAGLRERNDRLRGVLETQATSDSLTGAANRRAFDAELDRAVADADDHEPLALIMIDVDHFKTINDTWGHAVGDLALRTVADALRDAAEDRRHMVARLGGDEFAVLLRAAPYAAVRFTELARAHVGATTGLPCGPPSLSIGIAVLPDHATGADELQKVADAALYRAKEGGRGRSMMAHPPQRLPASA</sequence>
<feature type="transmembrane region" description="Helical" evidence="1">
    <location>
        <begin position="69"/>
        <end position="88"/>
    </location>
</feature>
<comment type="caution">
    <text evidence="3">The sequence shown here is derived from an EMBL/GenBank/DDBJ whole genome shotgun (WGS) entry which is preliminary data.</text>
</comment>
<dbReference type="Gene3D" id="3.30.70.270">
    <property type="match status" value="1"/>
</dbReference>
<evidence type="ECO:0000259" key="2">
    <source>
        <dbReference type="PROSITE" id="PS50887"/>
    </source>
</evidence>
<protein>
    <submittedName>
        <fullName evidence="3">Diguanylate cyclase domain-containing protein</fullName>
        <ecNumber evidence="3">2.7.7.65</ecNumber>
    </submittedName>
</protein>
<evidence type="ECO:0000313" key="3">
    <source>
        <dbReference type="EMBL" id="MFD1369521.1"/>
    </source>
</evidence>
<dbReference type="GO" id="GO:0052621">
    <property type="term" value="F:diguanylate cyclase activity"/>
    <property type="evidence" value="ECO:0007669"/>
    <property type="project" value="UniProtKB-EC"/>
</dbReference>
<keyword evidence="1" id="KW-0472">Membrane</keyword>
<name>A0ABW4AFL3_9ACTN</name>
<feature type="transmembrane region" description="Helical" evidence="1">
    <location>
        <begin position="12"/>
        <end position="33"/>
    </location>
</feature>
<dbReference type="NCBIfam" id="TIGR00254">
    <property type="entry name" value="GGDEF"/>
    <property type="match status" value="1"/>
</dbReference>
<dbReference type="InterPro" id="IPR000160">
    <property type="entry name" value="GGDEF_dom"/>
</dbReference>
<feature type="transmembrane region" description="Helical" evidence="1">
    <location>
        <begin position="141"/>
        <end position="161"/>
    </location>
</feature>
<dbReference type="SUPFAM" id="SSF55073">
    <property type="entry name" value="Nucleotide cyclase"/>
    <property type="match status" value="1"/>
</dbReference>
<dbReference type="InterPro" id="IPR043128">
    <property type="entry name" value="Rev_trsase/Diguanyl_cyclase"/>
</dbReference>
<accession>A0ABW4AFL3</accession>
<dbReference type="SMART" id="SM00267">
    <property type="entry name" value="GGDEF"/>
    <property type="match status" value="1"/>
</dbReference>
<dbReference type="EC" id="2.7.7.65" evidence="3"/>
<dbReference type="CDD" id="cd01949">
    <property type="entry name" value="GGDEF"/>
    <property type="match status" value="1"/>
</dbReference>
<reference evidence="4" key="1">
    <citation type="journal article" date="2019" name="Int. J. Syst. Evol. Microbiol.">
        <title>The Global Catalogue of Microorganisms (GCM) 10K type strain sequencing project: providing services to taxonomists for standard genome sequencing and annotation.</title>
        <authorList>
            <consortium name="The Broad Institute Genomics Platform"/>
            <consortium name="The Broad Institute Genome Sequencing Center for Infectious Disease"/>
            <person name="Wu L."/>
            <person name="Ma J."/>
        </authorList>
    </citation>
    <scope>NUCLEOTIDE SEQUENCE [LARGE SCALE GENOMIC DNA]</scope>
    <source>
        <strain evidence="4">CCM 7526</strain>
    </source>
</reference>
<proteinExistence type="predicted"/>
<dbReference type="PANTHER" id="PTHR45138">
    <property type="entry name" value="REGULATORY COMPONENTS OF SENSORY TRANSDUCTION SYSTEM"/>
    <property type="match status" value="1"/>
</dbReference>
<dbReference type="InterPro" id="IPR029787">
    <property type="entry name" value="Nucleotide_cyclase"/>
</dbReference>
<organism evidence="3 4">
    <name type="scientific">Actinoplanes sichuanensis</name>
    <dbReference type="NCBI Taxonomy" id="512349"/>
    <lineage>
        <taxon>Bacteria</taxon>
        <taxon>Bacillati</taxon>
        <taxon>Actinomycetota</taxon>
        <taxon>Actinomycetes</taxon>
        <taxon>Micromonosporales</taxon>
        <taxon>Micromonosporaceae</taxon>
        <taxon>Actinoplanes</taxon>
    </lineage>
</organism>
<gene>
    <name evidence="3" type="ORF">ACFQ5G_29635</name>
</gene>
<dbReference type="InterPro" id="IPR050469">
    <property type="entry name" value="Diguanylate_Cyclase"/>
</dbReference>
<dbReference type="EMBL" id="JBHTMK010000040">
    <property type="protein sequence ID" value="MFD1369521.1"/>
    <property type="molecule type" value="Genomic_DNA"/>
</dbReference>
<feature type="domain" description="GGDEF" evidence="2">
    <location>
        <begin position="205"/>
        <end position="335"/>
    </location>
</feature>